<name>A0A4U1I9G4_9BURK</name>
<evidence type="ECO:0000313" key="3">
    <source>
        <dbReference type="Proteomes" id="UP000305539"/>
    </source>
</evidence>
<organism evidence="2 3">
    <name type="scientific">Trinickia terrae</name>
    <dbReference type="NCBI Taxonomy" id="2571161"/>
    <lineage>
        <taxon>Bacteria</taxon>
        <taxon>Pseudomonadati</taxon>
        <taxon>Pseudomonadota</taxon>
        <taxon>Betaproteobacteria</taxon>
        <taxon>Burkholderiales</taxon>
        <taxon>Burkholderiaceae</taxon>
        <taxon>Trinickia</taxon>
    </lineage>
</organism>
<dbReference type="EMBL" id="SWJE01000004">
    <property type="protein sequence ID" value="TKC90128.1"/>
    <property type="molecule type" value="Genomic_DNA"/>
</dbReference>
<dbReference type="AlphaFoldDB" id="A0A4U1I9G4"/>
<dbReference type="Pfam" id="PF16932">
    <property type="entry name" value="T4SS_TraI"/>
    <property type="match status" value="1"/>
</dbReference>
<reference evidence="2 3" key="1">
    <citation type="submission" date="2019-04" db="EMBL/GenBank/DDBJ databases">
        <title>Trinickia sp. 7GSK02, isolated from subtropical forest soil.</title>
        <authorList>
            <person name="Gao Z.-H."/>
            <person name="Qiu L.-H."/>
        </authorList>
    </citation>
    <scope>NUCLEOTIDE SEQUENCE [LARGE SCALE GENOMIC DNA]</scope>
    <source>
        <strain evidence="2 3">7GSK02</strain>
    </source>
</reference>
<feature type="region of interest" description="Disordered" evidence="1">
    <location>
        <begin position="250"/>
        <end position="287"/>
    </location>
</feature>
<keyword evidence="3" id="KW-1185">Reference proteome</keyword>
<dbReference type="Proteomes" id="UP000305539">
    <property type="component" value="Unassembled WGS sequence"/>
</dbReference>
<comment type="caution">
    <text evidence="2">The sequence shown here is derived from an EMBL/GenBank/DDBJ whole genome shotgun (WGS) entry which is preliminary data.</text>
</comment>
<evidence type="ECO:0000256" key="1">
    <source>
        <dbReference type="SAM" id="MobiDB-lite"/>
    </source>
</evidence>
<proteinExistence type="predicted"/>
<gene>
    <name evidence="2" type="ORF">FAZ69_08230</name>
</gene>
<evidence type="ECO:0000313" key="2">
    <source>
        <dbReference type="EMBL" id="TKC90128.1"/>
    </source>
</evidence>
<dbReference type="RefSeq" id="WP_136893458.1">
    <property type="nucleotide sequence ID" value="NZ_SWJE01000004.1"/>
</dbReference>
<protein>
    <submittedName>
        <fullName evidence="2">Type IV secretion system protein DotC</fullName>
    </submittedName>
</protein>
<dbReference type="InterPro" id="IPR031618">
    <property type="entry name" value="T4SS_TraI"/>
</dbReference>
<dbReference type="OrthoDB" id="7992122at2"/>
<accession>A0A4U1I9G4</accession>
<sequence>MPIDTVSLDALQSLNQPAIVQSAAAGPGTHSLGNIRLDAVRDAAFGLGARGGLIDETRMIQSELKTRAREYDTVYDFAHLMIQGRVVPPVLTQERDLYTLKGMDTIRIAQQDWTIFSQARFTSRPPTWREYLMADPGPLAMPAAELLPTSDNEREIWKKAVAAGWQAGIQQADESFKINANRLTRDYRGMVNYHILALKKMVTLPIVAQMDMPLNSRGDSMSMGETVLRLTALPSFDTNMKKWQPLSGEVDRLQAPGDGSPAPSPSPDGVTLTPVLNAGDAGSAGGN</sequence>